<dbReference type="PANTHER" id="PTHR43179:SF12">
    <property type="entry name" value="GALACTOFURANOSYLTRANSFERASE GLFT2"/>
    <property type="match status" value="1"/>
</dbReference>
<evidence type="ECO:0000256" key="2">
    <source>
        <dbReference type="ARBA" id="ARBA00022676"/>
    </source>
</evidence>
<dbReference type="InterPro" id="IPR029044">
    <property type="entry name" value="Nucleotide-diphossugar_trans"/>
</dbReference>
<reference evidence="5" key="2">
    <citation type="submission" date="2020-10" db="EMBL/GenBank/DDBJ databases">
        <title>Mucilaginibacter sp. nov., isolated from soil.</title>
        <authorList>
            <person name="Jeon C.O."/>
        </authorList>
    </citation>
    <scope>NUCLEOTIDE SEQUENCE</scope>
    <source>
        <strain evidence="5">R11</strain>
    </source>
</reference>
<protein>
    <submittedName>
        <fullName evidence="5">Glycosyltransferase</fullName>
    </submittedName>
</protein>
<keyword evidence="3" id="KW-0808">Transferase</keyword>
<proteinExistence type="inferred from homology"/>
<dbReference type="SUPFAM" id="SSF53448">
    <property type="entry name" value="Nucleotide-diphospho-sugar transferases"/>
    <property type="match status" value="1"/>
</dbReference>
<dbReference type="AlphaFoldDB" id="A0A966DX55"/>
<evidence type="ECO:0000313" key="6">
    <source>
        <dbReference type="Proteomes" id="UP000638732"/>
    </source>
</evidence>
<comment type="similarity">
    <text evidence="1">Belongs to the glycosyltransferase 2 family.</text>
</comment>
<dbReference type="Proteomes" id="UP000638732">
    <property type="component" value="Unassembled WGS sequence"/>
</dbReference>
<name>A0A966DX55_9SPHI</name>
<evidence type="ECO:0000313" key="5">
    <source>
        <dbReference type="EMBL" id="NCD71979.1"/>
    </source>
</evidence>
<feature type="domain" description="Glycosyltransferase 2-like" evidence="4">
    <location>
        <begin position="9"/>
        <end position="147"/>
    </location>
</feature>
<dbReference type="RefSeq" id="WP_166587952.1">
    <property type="nucleotide sequence ID" value="NZ_WWEO01000045.1"/>
</dbReference>
<dbReference type="GO" id="GO:0016757">
    <property type="term" value="F:glycosyltransferase activity"/>
    <property type="evidence" value="ECO:0007669"/>
    <property type="project" value="UniProtKB-KW"/>
</dbReference>
<dbReference type="Pfam" id="PF00535">
    <property type="entry name" value="Glycos_transf_2"/>
    <property type="match status" value="1"/>
</dbReference>
<dbReference type="CDD" id="cd04186">
    <property type="entry name" value="GT_2_like_c"/>
    <property type="match status" value="1"/>
</dbReference>
<dbReference type="Gene3D" id="3.90.550.10">
    <property type="entry name" value="Spore Coat Polysaccharide Biosynthesis Protein SpsA, Chain A"/>
    <property type="match status" value="1"/>
</dbReference>
<organism evidence="5 6">
    <name type="scientific">Mucilaginibacter agri</name>
    <dbReference type="NCBI Taxonomy" id="2695265"/>
    <lineage>
        <taxon>Bacteria</taxon>
        <taxon>Pseudomonadati</taxon>
        <taxon>Bacteroidota</taxon>
        <taxon>Sphingobacteriia</taxon>
        <taxon>Sphingobacteriales</taxon>
        <taxon>Sphingobacteriaceae</taxon>
        <taxon>Mucilaginibacter</taxon>
    </lineage>
</organism>
<gene>
    <name evidence="5" type="ORF">GSY63_21630</name>
</gene>
<dbReference type="PANTHER" id="PTHR43179">
    <property type="entry name" value="RHAMNOSYLTRANSFERASE WBBL"/>
    <property type="match status" value="1"/>
</dbReference>
<dbReference type="InterPro" id="IPR001173">
    <property type="entry name" value="Glyco_trans_2-like"/>
</dbReference>
<keyword evidence="2" id="KW-0328">Glycosyltransferase</keyword>
<evidence type="ECO:0000256" key="3">
    <source>
        <dbReference type="ARBA" id="ARBA00022679"/>
    </source>
</evidence>
<evidence type="ECO:0000259" key="4">
    <source>
        <dbReference type="Pfam" id="PF00535"/>
    </source>
</evidence>
<accession>A0A966DX55</accession>
<dbReference type="EMBL" id="WWEO01000045">
    <property type="protein sequence ID" value="NCD71979.1"/>
    <property type="molecule type" value="Genomic_DNA"/>
</dbReference>
<sequence length="348" mass="39871">MEIKPKVAVVILNWNGLKYLSLFLPGVMQSTYTNLEIVVGDNASSDGSVAFLKAQFPTVTIIENDANYGFTGGYNRVLQQVEADYYILLNSDIEVGPGWIEPVIELMETDEKIAAAAPKIKSYAEKTHFEHAGAAGGFIDHFGYPFCRGRIFYDVEEDKGQYNQSGEIFWASGAALFIRKKYWDMSGGFDEQFFAHMEEIDLCWRLKNMGYKVMYCAESEVYHVGGGTLDKENPFKTYLNFRNNLLLLKKNMPVYKSLPIISIRFGMDLLAIFRFMNEGKRKDAWAISRAHQNFVRKLFSPSDKRTKTKPAIKGQANLTGMFKLSIVREFFLNKKKHFTDLDPQQFYR</sequence>
<evidence type="ECO:0000256" key="1">
    <source>
        <dbReference type="ARBA" id="ARBA00006739"/>
    </source>
</evidence>
<reference evidence="5" key="1">
    <citation type="submission" date="2020-01" db="EMBL/GenBank/DDBJ databases">
        <authorList>
            <person name="Seo Y.L."/>
        </authorList>
    </citation>
    <scope>NUCLEOTIDE SEQUENCE</scope>
    <source>
        <strain evidence="5">R11</strain>
    </source>
</reference>
<comment type="caution">
    <text evidence="5">The sequence shown here is derived from an EMBL/GenBank/DDBJ whole genome shotgun (WGS) entry which is preliminary data.</text>
</comment>
<keyword evidence="6" id="KW-1185">Reference proteome</keyword>